<dbReference type="InterPro" id="IPR044524">
    <property type="entry name" value="Isoase_HisA-like"/>
</dbReference>
<dbReference type="Pfam" id="PF00977">
    <property type="entry name" value="His_biosynth"/>
    <property type="match status" value="1"/>
</dbReference>
<accession>A0A0J8D4N1</accession>
<dbReference type="EMBL" id="LFVU01000028">
    <property type="protein sequence ID" value="KMT20777.1"/>
    <property type="molecule type" value="Genomic_DNA"/>
</dbReference>
<dbReference type="STRING" id="1121307.CLCY_1c00090"/>
<dbReference type="OrthoDB" id="9807749at2"/>
<dbReference type="PATRIC" id="fig|1121307.3.peg.368"/>
<comment type="pathway">
    <text evidence="5">Amino-acid biosynthesis.</text>
</comment>
<dbReference type="EC" id="5.3.1.16" evidence="7"/>
<evidence type="ECO:0000256" key="5">
    <source>
        <dbReference type="ARBA" id="ARBA00029440"/>
    </source>
</evidence>
<dbReference type="Proteomes" id="UP000036756">
    <property type="component" value="Unassembled WGS sequence"/>
</dbReference>
<dbReference type="GO" id="GO:0003949">
    <property type="term" value="F:1-(5-phosphoribosyl)-5-[(5-phosphoribosylamino)methylideneamino]imidazole-4-carboxamide isomerase activity"/>
    <property type="evidence" value="ECO:0007669"/>
    <property type="project" value="UniProtKB-EC"/>
</dbReference>
<dbReference type="AlphaFoldDB" id="A0A0J8D4N1"/>
<dbReference type="InterPro" id="IPR013785">
    <property type="entry name" value="Aldolase_TIM"/>
</dbReference>
<keyword evidence="3 6" id="KW-0368">Histidine biosynthesis</keyword>
<proteinExistence type="inferred from homology"/>
<name>A0A0J8D4N1_CLOCY</name>
<dbReference type="RefSeq" id="WP_048571185.1">
    <property type="nucleotide sequence ID" value="NZ_LFVU01000028.1"/>
</dbReference>
<evidence type="ECO:0000256" key="2">
    <source>
        <dbReference type="ARBA" id="ARBA00022605"/>
    </source>
</evidence>
<dbReference type="SUPFAM" id="SSF51366">
    <property type="entry name" value="Ribulose-phoshate binding barrel"/>
    <property type="match status" value="1"/>
</dbReference>
<evidence type="ECO:0000256" key="6">
    <source>
        <dbReference type="RuleBase" id="RU003657"/>
    </source>
</evidence>
<evidence type="ECO:0000256" key="3">
    <source>
        <dbReference type="ARBA" id="ARBA00023102"/>
    </source>
</evidence>
<organism evidence="7 8">
    <name type="scientific">Clostridium cylindrosporum DSM 605</name>
    <dbReference type="NCBI Taxonomy" id="1121307"/>
    <lineage>
        <taxon>Bacteria</taxon>
        <taxon>Bacillati</taxon>
        <taxon>Bacillota</taxon>
        <taxon>Clostridia</taxon>
        <taxon>Eubacteriales</taxon>
        <taxon>Clostridiaceae</taxon>
        <taxon>Clostridium</taxon>
    </lineage>
</organism>
<keyword evidence="4 7" id="KW-0413">Isomerase</keyword>
<dbReference type="CDD" id="cd04723">
    <property type="entry name" value="HisA_HisF"/>
    <property type="match status" value="1"/>
</dbReference>
<evidence type="ECO:0000256" key="4">
    <source>
        <dbReference type="ARBA" id="ARBA00023235"/>
    </source>
</evidence>
<dbReference type="InterPro" id="IPR011858">
    <property type="entry name" value="His6/HISN3"/>
</dbReference>
<dbReference type="GO" id="GO:0005737">
    <property type="term" value="C:cytoplasm"/>
    <property type="evidence" value="ECO:0007669"/>
    <property type="project" value="TreeGrafter"/>
</dbReference>
<dbReference type="PANTHER" id="PTHR43090:SF2">
    <property type="entry name" value="1-(5-PHOSPHORIBOSYL)-5-[(5-PHOSPHORIBOSYLAMINO)METHYLIDENEAMINO] IMIDAZOLE-4-CARBOXAMIDE ISOMERASE"/>
    <property type="match status" value="1"/>
</dbReference>
<comment type="similarity">
    <text evidence="1 6">Belongs to the HisA/HisF family.</text>
</comment>
<evidence type="ECO:0000313" key="8">
    <source>
        <dbReference type="Proteomes" id="UP000036756"/>
    </source>
</evidence>
<dbReference type="FunFam" id="3.20.20.70:FF:000110">
    <property type="entry name" value="1-(5-phosphoribosyl)-5-[(5-phosphoribosylamino)methylideneamino] imidazole-4-carboxamide isomerase, chloroplastic"/>
    <property type="match status" value="1"/>
</dbReference>
<dbReference type="InterPro" id="IPR006062">
    <property type="entry name" value="His_biosynth"/>
</dbReference>
<keyword evidence="2 6" id="KW-0028">Amino-acid biosynthesis</keyword>
<reference evidence="7 8" key="1">
    <citation type="submission" date="2015-06" db="EMBL/GenBank/DDBJ databases">
        <title>Draft genome sequence of the purine-degrading Clostridium cylindrosporum HC-1 (DSM 605).</title>
        <authorList>
            <person name="Poehlein A."/>
            <person name="Schiel-Bengelsdorf B."/>
            <person name="Bengelsdorf F."/>
            <person name="Daniel R."/>
            <person name="Duerre P."/>
        </authorList>
    </citation>
    <scope>NUCLEOTIDE SEQUENCE [LARGE SCALE GENOMIC DNA]</scope>
    <source>
        <strain evidence="7 8">DSM 605</strain>
    </source>
</reference>
<gene>
    <name evidence="7" type="ORF">CLCY_1c00090</name>
</gene>
<comment type="caution">
    <text evidence="7">The sequence shown here is derived from an EMBL/GenBank/DDBJ whole genome shotgun (WGS) entry which is preliminary data.</text>
</comment>
<dbReference type="NCBIfam" id="TIGR02129">
    <property type="entry name" value="hisA_euk"/>
    <property type="match status" value="1"/>
</dbReference>
<dbReference type="PANTHER" id="PTHR43090">
    <property type="entry name" value="1-(5-PHOSPHORIBOSYL)-5-[(5-PHOSPHORIBOSYLAMINO)METHYLIDENEAMINO] IMIDAZOLE-4-CARBOXAMIDE ISOMERASE"/>
    <property type="match status" value="1"/>
</dbReference>
<dbReference type="GO" id="GO:0000162">
    <property type="term" value="P:L-tryptophan biosynthetic process"/>
    <property type="evidence" value="ECO:0007669"/>
    <property type="project" value="TreeGrafter"/>
</dbReference>
<keyword evidence="8" id="KW-1185">Reference proteome</keyword>
<evidence type="ECO:0000256" key="1">
    <source>
        <dbReference type="ARBA" id="ARBA00009667"/>
    </source>
</evidence>
<protein>
    <submittedName>
        <fullName evidence="7">1-(5-phosphoribosyl)-5-[(5-phosphoribosylamino)methylideneamino] imidazole-4-carboxamide isomerase</fullName>
        <ecNumber evidence="7">5.3.1.16</ecNumber>
    </submittedName>
</protein>
<dbReference type="InterPro" id="IPR011060">
    <property type="entry name" value="RibuloseP-bd_barrel"/>
</dbReference>
<dbReference type="GO" id="GO:0000105">
    <property type="term" value="P:L-histidine biosynthetic process"/>
    <property type="evidence" value="ECO:0007669"/>
    <property type="project" value="UniProtKB-KW"/>
</dbReference>
<sequence>MRLRPCIDIHSGRVKQIVGGSLSDKGEGLIENFISDKEPSYYGEMFQKDNLTAGHVIMLGPGNTEAALEALKSYPSGLQVGGGINSDNAKFYLDNGASHVIITSFVFKDGEINWENLNKVVEVIGKEKLVLDLSCRKKDGKYYVVTDRWQKYTNFELNKDNIAKLEGYCDEFLVHAVDVEGQCRGIQEDLVELLGEWVTIPTTYAGGVHTFEDIETIKRLGQNKIDVTIGSALDIFGGNLSYSEVVEYFEKLNK</sequence>
<dbReference type="Gene3D" id="3.20.20.70">
    <property type="entry name" value="Aldolase class I"/>
    <property type="match status" value="1"/>
</dbReference>
<evidence type="ECO:0000313" key="7">
    <source>
        <dbReference type="EMBL" id="KMT20777.1"/>
    </source>
</evidence>